<dbReference type="SUPFAM" id="SSF100939">
    <property type="entry name" value="SPOC domain-like"/>
    <property type="match status" value="1"/>
</dbReference>
<feature type="domain" description="Ku" evidence="2">
    <location>
        <begin position="2"/>
        <end position="86"/>
    </location>
</feature>
<dbReference type="GO" id="GO:0003690">
    <property type="term" value="F:double-stranded DNA binding"/>
    <property type="evidence" value="ECO:0007669"/>
    <property type="project" value="TreeGrafter"/>
</dbReference>
<accession>A0A2R5F1E2</accession>
<dbReference type="InterPro" id="IPR006164">
    <property type="entry name" value="DNA_bd_Ku70/Ku80"/>
</dbReference>
<gene>
    <name evidence="3" type="ORF">PAT3040_04184</name>
</gene>
<name>A0A2R5F1E2_9BACL</name>
<dbReference type="GO" id="GO:0006303">
    <property type="term" value="P:double-strand break repair via nonhomologous end joining"/>
    <property type="evidence" value="ECO:0007669"/>
    <property type="project" value="InterPro"/>
</dbReference>
<evidence type="ECO:0000313" key="4">
    <source>
        <dbReference type="Proteomes" id="UP000245202"/>
    </source>
</evidence>
<sequence length="171" mass="18933">VYFDKAYYLSPDMAGSNAYNLLLEAIRASGKIAIAKITIRSTSRLAAVRVIDNCLCMETMHFPDEIRPISNVPNLPEHVIVDKKELQIAQMLIDQLSEPFAPSQYQDDYRVAVTKAIEQKMSGKSVDVVDVPAPRANVLDLMAALQASLDQSGNVEQVKKGKKKKVKEIVS</sequence>
<organism evidence="3 4">
    <name type="scientific">Paenibacillus agaridevorans</name>
    <dbReference type="NCBI Taxonomy" id="171404"/>
    <lineage>
        <taxon>Bacteria</taxon>
        <taxon>Bacillati</taxon>
        <taxon>Bacillota</taxon>
        <taxon>Bacilli</taxon>
        <taxon>Bacillales</taxon>
        <taxon>Paenibacillaceae</taxon>
        <taxon>Paenibacillus</taxon>
    </lineage>
</organism>
<dbReference type="RefSeq" id="WP_305778784.1">
    <property type="nucleotide sequence ID" value="NZ_BDQX01000231.1"/>
</dbReference>
<keyword evidence="4" id="KW-1185">Reference proteome</keyword>
<dbReference type="PANTHER" id="PTHR41251:SF1">
    <property type="entry name" value="NON-HOMOLOGOUS END JOINING PROTEIN KU"/>
    <property type="match status" value="1"/>
</dbReference>
<dbReference type="EMBL" id="BDQX01000231">
    <property type="protein sequence ID" value="GBG09534.1"/>
    <property type="molecule type" value="Genomic_DNA"/>
</dbReference>
<dbReference type="InterPro" id="IPR016194">
    <property type="entry name" value="SPOC-like_C_dom_sf"/>
</dbReference>
<feature type="non-terminal residue" evidence="3">
    <location>
        <position position="1"/>
    </location>
</feature>
<dbReference type="Proteomes" id="UP000245202">
    <property type="component" value="Unassembled WGS sequence"/>
</dbReference>
<dbReference type="InterPro" id="IPR009187">
    <property type="entry name" value="Prok_Ku"/>
</dbReference>
<protein>
    <submittedName>
        <fullName evidence="3">Putative Ku protein</fullName>
    </submittedName>
</protein>
<dbReference type="PANTHER" id="PTHR41251">
    <property type="entry name" value="NON-HOMOLOGOUS END JOINING PROTEIN KU"/>
    <property type="match status" value="1"/>
</dbReference>
<dbReference type="Pfam" id="PF02735">
    <property type="entry name" value="Ku"/>
    <property type="match status" value="1"/>
</dbReference>
<keyword evidence="1" id="KW-0238">DNA-binding</keyword>
<proteinExistence type="predicted"/>
<dbReference type="AlphaFoldDB" id="A0A2R5F1E2"/>
<evidence type="ECO:0000256" key="1">
    <source>
        <dbReference type="ARBA" id="ARBA00023125"/>
    </source>
</evidence>
<reference evidence="3 4" key="1">
    <citation type="submission" date="2017-08" db="EMBL/GenBank/DDBJ databases">
        <title>Substantial Increase in Enzyme Production by Combined Drug-Resistance Mutations in Paenibacillus agaridevorans.</title>
        <authorList>
            <person name="Tanaka Y."/>
            <person name="Funane K."/>
            <person name="Hosaka T."/>
            <person name="Shiwa Y."/>
            <person name="Fujita N."/>
            <person name="Miyazaki T."/>
            <person name="Yoshikawa H."/>
            <person name="Murakami K."/>
            <person name="Kasahara K."/>
            <person name="Inaoka T."/>
            <person name="Hiraga Y."/>
            <person name="Ochi K."/>
        </authorList>
    </citation>
    <scope>NUCLEOTIDE SEQUENCE [LARGE SCALE GENOMIC DNA]</scope>
    <source>
        <strain evidence="3 4">T-3040</strain>
    </source>
</reference>
<evidence type="ECO:0000313" key="3">
    <source>
        <dbReference type="EMBL" id="GBG09534.1"/>
    </source>
</evidence>
<comment type="caution">
    <text evidence="3">The sequence shown here is derived from an EMBL/GenBank/DDBJ whole genome shotgun (WGS) entry which is preliminary data.</text>
</comment>
<evidence type="ECO:0000259" key="2">
    <source>
        <dbReference type="Pfam" id="PF02735"/>
    </source>
</evidence>